<protein>
    <submittedName>
        <fullName evidence="2">DUF4345 domain-containing protein</fullName>
    </submittedName>
</protein>
<feature type="transmembrane region" description="Helical" evidence="1">
    <location>
        <begin position="113"/>
        <end position="136"/>
    </location>
</feature>
<name>A0A5J5HQJ2_9SPHN</name>
<evidence type="ECO:0000313" key="2">
    <source>
        <dbReference type="EMBL" id="KAA9024129.1"/>
    </source>
</evidence>
<proteinExistence type="predicted"/>
<dbReference type="AlphaFoldDB" id="A0A5J5HQJ2"/>
<sequence>MGGRAEAIGGRGLSAAVRAFCIVPLATGIGDIAQGAKFLATAGAALPSAALSDPTLNSQLMFAGAIWLGYAPLIWYASCDLRERLLLLRLLFGFVFLSGLARTLAYLRYGSPGFVLTAAIAIELVVPPVIMFWTAIADARLRNRSA</sequence>
<gene>
    <name evidence="2" type="ORF">F4U95_22755</name>
</gene>
<dbReference type="InterPro" id="IPR025597">
    <property type="entry name" value="DUF4345"/>
</dbReference>
<keyword evidence="1" id="KW-1133">Transmembrane helix</keyword>
<keyword evidence="1" id="KW-0812">Transmembrane</keyword>
<dbReference type="Proteomes" id="UP000325933">
    <property type="component" value="Unassembled WGS sequence"/>
</dbReference>
<dbReference type="EMBL" id="VYQA01000031">
    <property type="protein sequence ID" value="KAA9024129.1"/>
    <property type="molecule type" value="Genomic_DNA"/>
</dbReference>
<feature type="transmembrane region" description="Helical" evidence="1">
    <location>
        <begin position="60"/>
        <end position="79"/>
    </location>
</feature>
<organism evidence="2 3">
    <name type="scientific">Sphingobium limneticum</name>
    <dbReference type="NCBI Taxonomy" id="1007511"/>
    <lineage>
        <taxon>Bacteria</taxon>
        <taxon>Pseudomonadati</taxon>
        <taxon>Pseudomonadota</taxon>
        <taxon>Alphaproteobacteria</taxon>
        <taxon>Sphingomonadales</taxon>
        <taxon>Sphingomonadaceae</taxon>
        <taxon>Sphingobium</taxon>
    </lineage>
</organism>
<keyword evidence="1" id="KW-0472">Membrane</keyword>
<dbReference type="RefSeq" id="WP_017501664.1">
    <property type="nucleotide sequence ID" value="NZ_VYQA01000031.1"/>
</dbReference>
<accession>A0A5J5HQJ2</accession>
<evidence type="ECO:0000313" key="3">
    <source>
        <dbReference type="Proteomes" id="UP000325933"/>
    </source>
</evidence>
<dbReference type="Pfam" id="PF14248">
    <property type="entry name" value="DUF4345"/>
    <property type="match status" value="1"/>
</dbReference>
<feature type="transmembrane region" description="Helical" evidence="1">
    <location>
        <begin position="86"/>
        <end position="107"/>
    </location>
</feature>
<evidence type="ECO:0000256" key="1">
    <source>
        <dbReference type="SAM" id="Phobius"/>
    </source>
</evidence>
<reference evidence="2 3" key="1">
    <citation type="submission" date="2019-09" db="EMBL/GenBank/DDBJ databases">
        <authorList>
            <person name="Feng G."/>
        </authorList>
    </citation>
    <scope>NUCLEOTIDE SEQUENCE [LARGE SCALE GENOMIC DNA]</scope>
    <source>
        <strain evidence="2 3">KACC 19283</strain>
    </source>
</reference>
<comment type="caution">
    <text evidence="2">The sequence shown here is derived from an EMBL/GenBank/DDBJ whole genome shotgun (WGS) entry which is preliminary data.</text>
</comment>